<protein>
    <submittedName>
        <fullName evidence="6">Uncharacterized protein</fullName>
    </submittedName>
</protein>
<feature type="transmembrane region" description="Helical" evidence="4">
    <location>
        <begin position="128"/>
        <end position="149"/>
    </location>
</feature>
<dbReference type="EMBL" id="CAJNOJ010000022">
    <property type="protein sequence ID" value="CAF0851411.1"/>
    <property type="molecule type" value="Genomic_DNA"/>
</dbReference>
<proteinExistence type="predicted"/>
<evidence type="ECO:0000256" key="4">
    <source>
        <dbReference type="SAM" id="Phobius"/>
    </source>
</evidence>
<organism evidence="6 7">
    <name type="scientific">Adineta ricciae</name>
    <name type="common">Rotifer</name>
    <dbReference type="NCBI Taxonomy" id="249248"/>
    <lineage>
        <taxon>Eukaryota</taxon>
        <taxon>Metazoa</taxon>
        <taxon>Spiralia</taxon>
        <taxon>Gnathifera</taxon>
        <taxon>Rotifera</taxon>
        <taxon>Eurotatoria</taxon>
        <taxon>Bdelloidea</taxon>
        <taxon>Adinetida</taxon>
        <taxon>Adinetidae</taxon>
        <taxon>Adineta</taxon>
    </lineage>
</organism>
<accession>A0A814DCV3</accession>
<feature type="transmembrane region" description="Helical" evidence="4">
    <location>
        <begin position="203"/>
        <end position="224"/>
    </location>
</feature>
<comment type="subcellular location">
    <subcellularLocation>
        <location evidence="3">Peroxisome membrane</location>
    </subcellularLocation>
</comment>
<evidence type="ECO:0000256" key="3">
    <source>
        <dbReference type="ARBA" id="ARBA00046271"/>
    </source>
</evidence>
<dbReference type="EMBL" id="CAJNOR010000583">
    <property type="protein sequence ID" value="CAF0954043.1"/>
    <property type="molecule type" value="Genomic_DNA"/>
</dbReference>
<gene>
    <name evidence="5" type="ORF">EDS130_LOCUS7335</name>
    <name evidence="6" type="ORF">XAT740_LOCUS10824</name>
</gene>
<dbReference type="PANTHER" id="PTHR20990">
    <property type="entry name" value="PEROXISOMAL BIOGENESIS FACTOR 11"/>
    <property type="match status" value="1"/>
</dbReference>
<dbReference type="InterPro" id="IPR008733">
    <property type="entry name" value="PEX11"/>
</dbReference>
<evidence type="ECO:0000256" key="2">
    <source>
        <dbReference type="ARBA" id="ARBA00023140"/>
    </source>
</evidence>
<feature type="transmembrane region" description="Helical" evidence="4">
    <location>
        <begin position="20"/>
        <end position="37"/>
    </location>
</feature>
<dbReference type="InterPro" id="IPR026510">
    <property type="entry name" value="PEX11C_met"/>
</dbReference>
<evidence type="ECO:0000313" key="5">
    <source>
        <dbReference type="EMBL" id="CAF0851411.1"/>
    </source>
</evidence>
<keyword evidence="2" id="KW-0576">Peroxisome</keyword>
<dbReference type="GO" id="GO:0005778">
    <property type="term" value="C:peroxisomal membrane"/>
    <property type="evidence" value="ECO:0007669"/>
    <property type="project" value="UniProtKB-SubCell"/>
</dbReference>
<name>A0A814DCV3_ADIRI</name>
<dbReference type="AlphaFoldDB" id="A0A814DCV3"/>
<keyword evidence="4" id="KW-1133">Transmembrane helix</keyword>
<evidence type="ECO:0000313" key="7">
    <source>
        <dbReference type="Proteomes" id="UP000663828"/>
    </source>
</evidence>
<dbReference type="Pfam" id="PF05648">
    <property type="entry name" value="PEX11"/>
    <property type="match status" value="1"/>
</dbReference>
<evidence type="ECO:0000256" key="1">
    <source>
        <dbReference type="ARBA" id="ARBA00023136"/>
    </source>
</evidence>
<dbReference type="OrthoDB" id="10005898at2759"/>
<keyword evidence="1 4" id="KW-0472">Membrane</keyword>
<evidence type="ECO:0000313" key="6">
    <source>
        <dbReference type="EMBL" id="CAF0954043.1"/>
    </source>
</evidence>
<dbReference type="Proteomes" id="UP000663828">
    <property type="component" value="Unassembled WGS sequence"/>
</dbReference>
<dbReference type="GO" id="GO:0016559">
    <property type="term" value="P:peroxisome fission"/>
    <property type="evidence" value="ECO:0007669"/>
    <property type="project" value="InterPro"/>
</dbReference>
<comment type="caution">
    <text evidence="6">The sequence shown here is derived from an EMBL/GenBank/DDBJ whole genome shotgun (WGS) entry which is preliminary data.</text>
</comment>
<reference evidence="6" key="1">
    <citation type="submission" date="2021-02" db="EMBL/GenBank/DDBJ databases">
        <authorList>
            <person name="Nowell W R."/>
        </authorList>
    </citation>
    <scope>NUCLEOTIDE SEQUENCE</scope>
</reference>
<sequence>MSSLVHQTVDVLDCYEGRDAAITFTLYFCCLLSGFYPRKSKFHRSLQRVFKRLEDCRVVLRLYDDLTILRDFFTYELRPGERNWFVRTLKCLHYIAWFCYYPSEHISWLGEMKMVDIDSKLWEFYTNFFWSMALLTSALWNAYVVLQYISQKNYPKEKEEEEKKSFIPWTAARNAMLATVRDGTEFMVAVSYLPRGFLWSSTLTYIQIGMLGTCSAFLRLYALFKFQEDH</sequence>
<keyword evidence="4" id="KW-0812">Transmembrane</keyword>
<dbReference type="PANTHER" id="PTHR20990:SF1">
    <property type="entry name" value="PEROXISOMAL MEMBRANE PROTEIN 11C"/>
    <property type="match status" value="1"/>
</dbReference>
<dbReference type="Proteomes" id="UP000663852">
    <property type="component" value="Unassembled WGS sequence"/>
</dbReference>
<keyword evidence="7" id="KW-1185">Reference proteome</keyword>